<evidence type="ECO:0000313" key="2">
    <source>
        <dbReference type="Proteomes" id="UP000236546"/>
    </source>
</evidence>
<protein>
    <submittedName>
        <fullName evidence="1">Uncharacterized protein</fullName>
    </submittedName>
</protein>
<dbReference type="AlphaFoldDB" id="A0A2K0SWK9"/>
<evidence type="ECO:0000313" key="1">
    <source>
        <dbReference type="EMBL" id="PNP37658.1"/>
    </source>
</evidence>
<comment type="caution">
    <text evidence="1">The sequence shown here is derived from an EMBL/GenBank/DDBJ whole genome shotgun (WGS) entry which is preliminary data.</text>
</comment>
<name>A0A2K0SWK9_9HYPO</name>
<sequence length="200" mass="22954">MVPIVYIHGKYAGCNHAVAKELCKLIPNSKLIDDSLNVGPAKAAARSAEEYWSFRTALRRRNLRSIYSQESASETTWIIVDQDYSQESKSFLAADYEFAAVSSHSPVISIIINYDLELSCKKAREDAKDSVANNAKADELEKIRDRCNKEQVFRFRNDYELEFEVTLMSPTMAAETVRAHIQTVKRRLEKKEKHAWIRAY</sequence>
<dbReference type="Proteomes" id="UP000236546">
    <property type="component" value="Unassembled WGS sequence"/>
</dbReference>
<proteinExistence type="predicted"/>
<dbReference type="OrthoDB" id="5426988at2759"/>
<organism evidence="1 2">
    <name type="scientific">Trichoderma gamsii</name>
    <dbReference type="NCBI Taxonomy" id="398673"/>
    <lineage>
        <taxon>Eukaryota</taxon>
        <taxon>Fungi</taxon>
        <taxon>Dikarya</taxon>
        <taxon>Ascomycota</taxon>
        <taxon>Pezizomycotina</taxon>
        <taxon>Sordariomycetes</taxon>
        <taxon>Hypocreomycetidae</taxon>
        <taxon>Hypocreales</taxon>
        <taxon>Hypocreaceae</taxon>
        <taxon>Trichoderma</taxon>
    </lineage>
</organism>
<dbReference type="EMBL" id="MTYH01000140">
    <property type="protein sequence ID" value="PNP37658.1"/>
    <property type="molecule type" value="Genomic_DNA"/>
</dbReference>
<accession>A0A2K0SWK9</accession>
<gene>
    <name evidence="1" type="ORF">TGAMA5MH_10426</name>
</gene>
<reference evidence="1 2" key="1">
    <citation type="submission" date="2017-02" db="EMBL/GenBank/DDBJ databases">
        <title>Genomes of Trichoderma spp. with biocontrol activity.</title>
        <authorList>
            <person name="Gardiner D."/>
            <person name="Kazan K."/>
            <person name="Vos C."/>
            <person name="Harvey P."/>
        </authorList>
    </citation>
    <scope>NUCLEOTIDE SEQUENCE [LARGE SCALE GENOMIC DNA]</scope>
    <source>
        <strain evidence="1 2">A5MH</strain>
    </source>
</reference>